<dbReference type="Gene3D" id="3.40.50.12780">
    <property type="entry name" value="N-terminal domain of ligase-like"/>
    <property type="match status" value="1"/>
</dbReference>
<dbReference type="PANTHER" id="PTHR36932">
    <property type="entry name" value="CAPSULAR POLYSACCHARIDE BIOSYNTHESIS PROTEIN"/>
    <property type="match status" value="1"/>
</dbReference>
<dbReference type="SUPFAM" id="SSF56801">
    <property type="entry name" value="Acetyl-CoA synthetase-like"/>
    <property type="match status" value="1"/>
</dbReference>
<evidence type="ECO:0000313" key="1">
    <source>
        <dbReference type="EMBL" id="HHN52256.1"/>
    </source>
</evidence>
<dbReference type="EMBL" id="DRXG01000059">
    <property type="protein sequence ID" value="HHN52256.1"/>
    <property type="molecule type" value="Genomic_DNA"/>
</dbReference>
<dbReference type="AlphaFoldDB" id="A0A7J3WC62"/>
<accession>A0A7J3WC62</accession>
<proteinExistence type="predicted"/>
<sequence>MTLYKSCCYNLFGLLLQVLLNWRWLNKSQWLSREELYEIQVRKLREIVRRAYEGAVFYRRLYGNSHPEINNLIDIKKLPIITKEDVRKVPLEERIVAGTDVSKCVKKTTSGTTGVPVTVLEDPYSAAYLEGLHLRRLWSYGVRPWHRIFRIVVGPAEKVATQTIADTAGIWGRIRTNRVVRLPSADDVRNHLKLFKEKGAAVLIAPPSYFRALREVCENTETMLHLKTAVTWGELLDMKTRKTLSDFFGAEVFDGYGCIEVAPIGGLAWECPTHTAYHINIDSVVLEFLRDGTDVAPGEPGEVVATSLFRHSTPMIRYYLGDKATPMDDECPCGRGLPLLKNIEGRIVDSIKRPDGGYISPYTVMHTLQEVENLEQFRVVQRSDYSIEVQVKATQSIEKVLEEVGRRCNILFPGMHYSIKLVESIGPEKGKKFKIVSHE</sequence>
<keyword evidence="1" id="KW-0436">Ligase</keyword>
<protein>
    <submittedName>
        <fullName evidence="1">Phenylacetate--CoA ligase family protein</fullName>
    </submittedName>
</protein>
<dbReference type="PANTHER" id="PTHR36932:SF1">
    <property type="entry name" value="CAPSULAR POLYSACCHARIDE BIOSYNTHESIS PROTEIN"/>
    <property type="match status" value="1"/>
</dbReference>
<name>A0A7J3WC62_CALS0</name>
<dbReference type="GO" id="GO:0016874">
    <property type="term" value="F:ligase activity"/>
    <property type="evidence" value="ECO:0007669"/>
    <property type="project" value="UniProtKB-KW"/>
</dbReference>
<dbReference type="InterPro" id="IPR053158">
    <property type="entry name" value="CapK_Type1_Caps_Biosynth"/>
</dbReference>
<comment type="caution">
    <text evidence="1">The sequence shown here is derived from an EMBL/GenBank/DDBJ whole genome shotgun (WGS) entry which is preliminary data.</text>
</comment>
<organism evidence="1">
    <name type="scientific">Caldiarchaeum subterraneum</name>
    <dbReference type="NCBI Taxonomy" id="311458"/>
    <lineage>
        <taxon>Archaea</taxon>
        <taxon>Nitrososphaerota</taxon>
        <taxon>Candidatus Caldarchaeales</taxon>
        <taxon>Candidatus Caldarchaeaceae</taxon>
        <taxon>Candidatus Caldarchaeum</taxon>
    </lineage>
</organism>
<gene>
    <name evidence="1" type="ORF">ENM30_02970</name>
</gene>
<reference evidence="1" key="1">
    <citation type="journal article" date="2020" name="mSystems">
        <title>Genome- and Community-Level Interaction Insights into Carbon Utilization and Element Cycling Functions of Hydrothermarchaeota in Hydrothermal Sediment.</title>
        <authorList>
            <person name="Zhou Z."/>
            <person name="Liu Y."/>
            <person name="Xu W."/>
            <person name="Pan J."/>
            <person name="Luo Z.H."/>
            <person name="Li M."/>
        </authorList>
    </citation>
    <scope>NUCLEOTIDE SEQUENCE [LARGE SCALE GENOMIC DNA]</scope>
    <source>
        <strain evidence="1">SpSt-1073</strain>
    </source>
</reference>
<dbReference type="InterPro" id="IPR042099">
    <property type="entry name" value="ANL_N_sf"/>
</dbReference>